<dbReference type="SUPFAM" id="SSF46785">
    <property type="entry name" value="Winged helix' DNA-binding domain"/>
    <property type="match status" value="1"/>
</dbReference>
<dbReference type="Proteomes" id="UP000886476">
    <property type="component" value="Unassembled WGS sequence"/>
</dbReference>
<reference evidence="2" key="1">
    <citation type="submission" date="2020-05" db="EMBL/GenBank/DDBJ databases">
        <title>Nod-independent and nitrogen-fixing Bradyrhizobium aeschynomene sp. nov. isolated from nodules of Aeschynomene indica.</title>
        <authorList>
            <person name="Zhang Z."/>
        </authorList>
    </citation>
    <scope>NUCLEOTIDE SEQUENCE</scope>
    <source>
        <strain evidence="2">83012</strain>
    </source>
</reference>
<dbReference type="Pfam" id="PF01475">
    <property type="entry name" value="FUR"/>
    <property type="match status" value="1"/>
</dbReference>
<keyword evidence="1" id="KW-0479">Metal-binding</keyword>
<dbReference type="Gene3D" id="1.10.10.10">
    <property type="entry name" value="Winged helix-like DNA-binding domain superfamily/Winged helix DNA-binding domain"/>
    <property type="match status" value="1"/>
</dbReference>
<keyword evidence="1" id="KW-0805">Transcription regulation</keyword>
<keyword evidence="1" id="KW-0862">Zinc</keyword>
<keyword evidence="3" id="KW-1185">Reference proteome</keyword>
<dbReference type="PANTHER" id="PTHR33202">
    <property type="entry name" value="ZINC UPTAKE REGULATION PROTEIN"/>
    <property type="match status" value="1"/>
</dbReference>
<comment type="subcellular location">
    <subcellularLocation>
        <location evidence="1">Cytoplasm</location>
    </subcellularLocation>
</comment>
<accession>A0ABX2CID5</accession>
<gene>
    <name evidence="1" type="primary">fur</name>
    <name evidence="2" type="ORF">HL667_20700</name>
</gene>
<dbReference type="CDD" id="cd07153">
    <property type="entry name" value="Fur_like"/>
    <property type="match status" value="1"/>
</dbReference>
<comment type="subunit">
    <text evidence="1">Homodimer.</text>
</comment>
<sequence length="164" mass="18410">MLMDPQLGSPCNSEHGRCPEAETCEAGEALMRRCEDALRLAGLRPTQQRQQLSRILFGNGNRHITADVLYAEAVATGMKISQATIYNTLNQFVELGLLRQIGVDGSRSFFDTNTTVHPHFFYEDEGELVDVPDVVAFDQLPEPLPGYAMERIDVVIHLRRKRHG</sequence>
<dbReference type="NCBIfam" id="NF045678">
    <property type="entry name" value="TransRegIrrA"/>
    <property type="match status" value="1"/>
</dbReference>
<dbReference type="InterPro" id="IPR036390">
    <property type="entry name" value="WH_DNA-bd_sf"/>
</dbReference>
<name>A0ABX2CID5_9BRAD</name>
<keyword evidence="1" id="KW-0804">Transcription</keyword>
<dbReference type="PANTHER" id="PTHR33202:SF7">
    <property type="entry name" value="FERRIC UPTAKE REGULATION PROTEIN"/>
    <property type="match status" value="1"/>
</dbReference>
<comment type="similarity">
    <text evidence="1">Belongs to the Fur family.</text>
</comment>
<evidence type="ECO:0000313" key="3">
    <source>
        <dbReference type="Proteomes" id="UP000886476"/>
    </source>
</evidence>
<keyword evidence="1" id="KW-0238">DNA-binding</keyword>
<proteinExistence type="inferred from homology"/>
<comment type="caution">
    <text evidence="2">The sequence shown here is derived from an EMBL/GenBank/DDBJ whole genome shotgun (WGS) entry which is preliminary data.</text>
</comment>
<keyword evidence="1" id="KW-0408">Iron</keyword>
<dbReference type="EMBL" id="JABFDN010000007">
    <property type="protein sequence ID" value="NPU67435.1"/>
    <property type="molecule type" value="Genomic_DNA"/>
</dbReference>
<keyword evidence="1" id="KW-0678">Repressor</keyword>
<dbReference type="InterPro" id="IPR036388">
    <property type="entry name" value="WH-like_DNA-bd_sf"/>
</dbReference>
<keyword evidence="1" id="KW-0963">Cytoplasm</keyword>
<organism evidence="2 3">
    <name type="scientific">Bradyrhizobium aeschynomenes</name>
    <dbReference type="NCBI Taxonomy" id="2734909"/>
    <lineage>
        <taxon>Bacteria</taxon>
        <taxon>Pseudomonadati</taxon>
        <taxon>Pseudomonadota</taxon>
        <taxon>Alphaproteobacteria</taxon>
        <taxon>Hyphomicrobiales</taxon>
        <taxon>Nitrobacteraceae</taxon>
        <taxon>Bradyrhizobium</taxon>
    </lineage>
</organism>
<dbReference type="RefSeq" id="WP_172112529.1">
    <property type="nucleotide sequence ID" value="NZ_JABFDM010000005.1"/>
</dbReference>
<dbReference type="InterPro" id="IPR002481">
    <property type="entry name" value="FUR"/>
</dbReference>
<evidence type="ECO:0000256" key="1">
    <source>
        <dbReference type="RuleBase" id="RU364037"/>
    </source>
</evidence>
<protein>
    <recommendedName>
        <fullName evidence="1">Ferric uptake regulation protein</fullName>
    </recommendedName>
</protein>
<evidence type="ECO:0000313" key="2">
    <source>
        <dbReference type="EMBL" id="NPU67435.1"/>
    </source>
</evidence>